<dbReference type="SUPFAM" id="SSF51569">
    <property type="entry name" value="Aldolase"/>
    <property type="match status" value="1"/>
</dbReference>
<evidence type="ECO:0000256" key="2">
    <source>
        <dbReference type="ARBA" id="ARBA00022723"/>
    </source>
</evidence>
<dbReference type="GO" id="GO:0006552">
    <property type="term" value="P:L-leucine catabolic process"/>
    <property type="evidence" value="ECO:0007669"/>
    <property type="project" value="TreeGrafter"/>
</dbReference>
<dbReference type="GO" id="GO:0046872">
    <property type="term" value="F:metal ion binding"/>
    <property type="evidence" value="ECO:0007669"/>
    <property type="project" value="UniProtKB-KW"/>
</dbReference>
<accession>A0AAV3U3B2</accession>
<feature type="domain" description="Pyruvate carboxyltransferase" evidence="4">
    <location>
        <begin position="7"/>
        <end position="274"/>
    </location>
</feature>
<evidence type="ECO:0000313" key="6">
    <source>
        <dbReference type="Proteomes" id="UP001409585"/>
    </source>
</evidence>
<dbReference type="InterPro" id="IPR043594">
    <property type="entry name" value="HMGL"/>
</dbReference>
<proteinExistence type="inferred from homology"/>
<evidence type="ECO:0000256" key="1">
    <source>
        <dbReference type="ARBA" id="ARBA00009405"/>
    </source>
</evidence>
<keyword evidence="6" id="KW-1185">Reference proteome</keyword>
<keyword evidence="3 5" id="KW-0456">Lyase</keyword>
<reference evidence="6" key="1">
    <citation type="journal article" date="2019" name="Int. J. Syst. Evol. Microbiol.">
        <title>The Global Catalogue of Microorganisms (GCM) 10K type strain sequencing project: providing services to taxonomists for standard genome sequencing and annotation.</title>
        <authorList>
            <consortium name="The Broad Institute Genomics Platform"/>
            <consortium name="The Broad Institute Genome Sequencing Center for Infectious Disease"/>
            <person name="Wu L."/>
            <person name="Ma J."/>
        </authorList>
    </citation>
    <scope>NUCLEOTIDE SEQUENCE [LARGE SCALE GENOMIC DNA]</scope>
    <source>
        <strain evidence="6">JCM 19134</strain>
    </source>
</reference>
<dbReference type="PANTHER" id="PTHR42738:SF7">
    <property type="entry name" value="HYDROXYMETHYLGLUTARYL-COA LYASE"/>
    <property type="match status" value="1"/>
</dbReference>
<comment type="caution">
    <text evidence="5">The sequence shown here is derived from an EMBL/GenBank/DDBJ whole genome shotgun (WGS) entry which is preliminary data.</text>
</comment>
<dbReference type="Gene3D" id="3.20.20.70">
    <property type="entry name" value="Aldolase class I"/>
    <property type="match status" value="1"/>
</dbReference>
<dbReference type="CDD" id="cd07938">
    <property type="entry name" value="DRE_TIM_HMGL"/>
    <property type="match status" value="1"/>
</dbReference>
<dbReference type="FunFam" id="3.20.20.70:FF:000071">
    <property type="entry name" value="Hydroxymethylglutaryl-CoA lyase"/>
    <property type="match status" value="1"/>
</dbReference>
<dbReference type="Pfam" id="PF00682">
    <property type="entry name" value="HMGL-like"/>
    <property type="match status" value="1"/>
</dbReference>
<dbReference type="InterPro" id="IPR013785">
    <property type="entry name" value="Aldolase_TIM"/>
</dbReference>
<gene>
    <name evidence="5" type="ORF">GCM10025791_25840</name>
</gene>
<dbReference type="EMBL" id="BAABLX010000024">
    <property type="protein sequence ID" value="GAA4945501.1"/>
    <property type="molecule type" value="Genomic_DNA"/>
</dbReference>
<dbReference type="PANTHER" id="PTHR42738">
    <property type="entry name" value="HYDROXYMETHYLGLUTARYL-COA LYASE"/>
    <property type="match status" value="1"/>
</dbReference>
<dbReference type="Proteomes" id="UP001409585">
    <property type="component" value="Unassembled WGS sequence"/>
</dbReference>
<dbReference type="GO" id="GO:0046951">
    <property type="term" value="P:ketone body biosynthetic process"/>
    <property type="evidence" value="ECO:0007669"/>
    <property type="project" value="TreeGrafter"/>
</dbReference>
<sequence>MTIPQRVKIVEVGPRDGLQNETALVPSDIKIQLVEKLAATGLSAIECGSFVNPKWVPQMADSAAVFSGIQRQPGVTYSALTPNLKGLESAIAAGVDEVAVFGSCTEAFSLKNINCSIEESLARFKPLMRAAEQANLKVRAYLSCAFGCPYSGEVSPLQVAKVARQLEDLGCYEIAISDTIGTGTPALVESVVNAVAGSLPLQQLAMHFHDTQGRALANVEQSLKMGITVFDSAIGGLGGCPYADGASGNLATEALVGLLHNKGVETGVDLAQCWVVGEFINAYVGAPKSTKPALASSKNN</sequence>
<dbReference type="InterPro" id="IPR000891">
    <property type="entry name" value="PYR_CT"/>
</dbReference>
<dbReference type="PROSITE" id="PS50991">
    <property type="entry name" value="PYR_CT"/>
    <property type="match status" value="1"/>
</dbReference>
<protein>
    <submittedName>
        <fullName evidence="5">Hydroxymethylglutaryl-CoA lyase</fullName>
    </submittedName>
</protein>
<comment type="similarity">
    <text evidence="1">Belongs to the HMG-CoA lyase family.</text>
</comment>
<dbReference type="NCBIfam" id="NF004283">
    <property type="entry name" value="PRK05692.1"/>
    <property type="match status" value="1"/>
</dbReference>
<name>A0AAV3U3B2_9ALTE</name>
<dbReference type="AlphaFoldDB" id="A0AAV3U3B2"/>
<dbReference type="RefSeq" id="WP_345422720.1">
    <property type="nucleotide sequence ID" value="NZ_AP031496.1"/>
</dbReference>
<organism evidence="5 6">
    <name type="scientific">Halioxenophilus aromaticivorans</name>
    <dbReference type="NCBI Taxonomy" id="1306992"/>
    <lineage>
        <taxon>Bacteria</taxon>
        <taxon>Pseudomonadati</taxon>
        <taxon>Pseudomonadota</taxon>
        <taxon>Gammaproteobacteria</taxon>
        <taxon>Alteromonadales</taxon>
        <taxon>Alteromonadaceae</taxon>
        <taxon>Halioxenophilus</taxon>
    </lineage>
</organism>
<evidence type="ECO:0000259" key="4">
    <source>
        <dbReference type="PROSITE" id="PS50991"/>
    </source>
</evidence>
<keyword evidence="2" id="KW-0479">Metal-binding</keyword>
<evidence type="ECO:0000313" key="5">
    <source>
        <dbReference type="EMBL" id="GAA4945501.1"/>
    </source>
</evidence>
<dbReference type="GO" id="GO:0004419">
    <property type="term" value="F:hydroxymethylglutaryl-CoA lyase activity"/>
    <property type="evidence" value="ECO:0007669"/>
    <property type="project" value="TreeGrafter"/>
</dbReference>
<evidence type="ECO:0000256" key="3">
    <source>
        <dbReference type="ARBA" id="ARBA00023239"/>
    </source>
</evidence>